<evidence type="ECO:0000313" key="4">
    <source>
        <dbReference type="EMBL" id="HIZ85620.1"/>
    </source>
</evidence>
<feature type="chain" id="PRO_5039081583" evidence="2">
    <location>
        <begin position="24"/>
        <end position="457"/>
    </location>
</feature>
<feature type="signal peptide" evidence="2">
    <location>
        <begin position="1"/>
        <end position="23"/>
    </location>
</feature>
<feature type="compositionally biased region" description="Basic and acidic residues" evidence="1">
    <location>
        <begin position="435"/>
        <end position="445"/>
    </location>
</feature>
<organism evidence="4 5">
    <name type="scientific">Candidatus Coprenecus stercoravium</name>
    <dbReference type="NCBI Taxonomy" id="2840735"/>
    <lineage>
        <taxon>Bacteria</taxon>
        <taxon>Pseudomonadati</taxon>
        <taxon>Bacteroidota</taxon>
        <taxon>Bacteroidia</taxon>
        <taxon>Bacteroidales</taxon>
        <taxon>Rikenellaceae</taxon>
        <taxon>Rikenellaceae incertae sedis</taxon>
        <taxon>Candidatus Coprenecus</taxon>
    </lineage>
</organism>
<evidence type="ECO:0000256" key="1">
    <source>
        <dbReference type="SAM" id="MobiDB-lite"/>
    </source>
</evidence>
<dbReference type="PANTHER" id="PTHR43283:SF7">
    <property type="entry name" value="BETA-LACTAMASE-RELATED DOMAIN-CONTAINING PROTEIN"/>
    <property type="match status" value="1"/>
</dbReference>
<dbReference type="Proteomes" id="UP000824115">
    <property type="component" value="Unassembled WGS sequence"/>
</dbReference>
<dbReference type="Pfam" id="PF00144">
    <property type="entry name" value="Beta-lactamase"/>
    <property type="match status" value="1"/>
</dbReference>
<keyword evidence="2" id="KW-0732">Signal</keyword>
<name>A0A9D2GQL6_9BACT</name>
<dbReference type="Gene3D" id="3.40.710.10">
    <property type="entry name" value="DD-peptidase/beta-lactamase superfamily"/>
    <property type="match status" value="1"/>
</dbReference>
<reference evidence="4" key="2">
    <citation type="submission" date="2021-04" db="EMBL/GenBank/DDBJ databases">
        <authorList>
            <person name="Gilroy R."/>
        </authorList>
    </citation>
    <scope>NUCLEOTIDE SEQUENCE</scope>
    <source>
        <strain evidence="4">Gambia16-554</strain>
    </source>
</reference>
<sequence>MKKLLILLTAAAAVLMLPSCVLHRLVHYGVQDIYDIDAFPRDTIHRGDTVWRFAEQAPEDRIMDLYREQWIRIDGVDTLIYRTADSVMREHTSTVSIVVVQNDTIKFEHYYKGLDTSSVTTIFSVSKSLTSMLCGVAVREGYIKSVHDPVTDYIPELKDADPMFSKLTVEHLLNMRAGLKFKETYAPNPFTAMARLYYGANQEKQIRNLRFKEKPGDSHYYSSMTTAILGVLIERATGRSYAEYMEEKIWKPLGMEYDAYISLDDGKHRSPKAYAGINTCARDLAKIGRLYLNNGNWNGVQILDTAWVEKCWDKEGLSIQYAYSYGWYPDEEYIMRADTATQSFPDSLEVVARFDELGVPEDKRVYYFYEKDGRGGHWEGSYVTGGYMAVGILGQTIHVLPQYNAVIVCLSESNSSENVIVEFFKAFPNLSWSDVRKKESEKADNTDENDSTEDSGD</sequence>
<protein>
    <submittedName>
        <fullName evidence="4">Beta-lactamase family protein</fullName>
    </submittedName>
</protein>
<dbReference type="InterPro" id="IPR001466">
    <property type="entry name" value="Beta-lactam-related"/>
</dbReference>
<evidence type="ECO:0000256" key="2">
    <source>
        <dbReference type="SAM" id="SignalP"/>
    </source>
</evidence>
<accession>A0A9D2GQL6</accession>
<dbReference type="EMBL" id="DXAW01000076">
    <property type="protein sequence ID" value="HIZ85620.1"/>
    <property type="molecule type" value="Genomic_DNA"/>
</dbReference>
<comment type="caution">
    <text evidence="4">The sequence shown here is derived from an EMBL/GenBank/DDBJ whole genome shotgun (WGS) entry which is preliminary data.</text>
</comment>
<feature type="compositionally biased region" description="Acidic residues" evidence="1">
    <location>
        <begin position="446"/>
        <end position="457"/>
    </location>
</feature>
<evidence type="ECO:0000313" key="5">
    <source>
        <dbReference type="Proteomes" id="UP000824115"/>
    </source>
</evidence>
<dbReference type="InterPro" id="IPR012338">
    <property type="entry name" value="Beta-lactam/transpept-like"/>
</dbReference>
<feature type="region of interest" description="Disordered" evidence="1">
    <location>
        <begin position="435"/>
        <end position="457"/>
    </location>
</feature>
<gene>
    <name evidence="4" type="ORF">IAC04_03920</name>
</gene>
<feature type="domain" description="Beta-lactamase-related" evidence="3">
    <location>
        <begin position="90"/>
        <end position="416"/>
    </location>
</feature>
<reference evidence="4" key="1">
    <citation type="journal article" date="2021" name="PeerJ">
        <title>Extensive microbial diversity within the chicken gut microbiome revealed by metagenomics and culture.</title>
        <authorList>
            <person name="Gilroy R."/>
            <person name="Ravi A."/>
            <person name="Getino M."/>
            <person name="Pursley I."/>
            <person name="Horton D.L."/>
            <person name="Alikhan N.F."/>
            <person name="Baker D."/>
            <person name="Gharbi K."/>
            <person name="Hall N."/>
            <person name="Watson M."/>
            <person name="Adriaenssens E.M."/>
            <person name="Foster-Nyarko E."/>
            <person name="Jarju S."/>
            <person name="Secka A."/>
            <person name="Antonio M."/>
            <person name="Oren A."/>
            <person name="Chaudhuri R.R."/>
            <person name="La Ragione R."/>
            <person name="Hildebrand F."/>
            <person name="Pallen M.J."/>
        </authorList>
    </citation>
    <scope>NUCLEOTIDE SEQUENCE</scope>
    <source>
        <strain evidence="4">Gambia16-554</strain>
    </source>
</reference>
<dbReference type="AlphaFoldDB" id="A0A9D2GQL6"/>
<dbReference type="InterPro" id="IPR050789">
    <property type="entry name" value="Diverse_Enzym_Activities"/>
</dbReference>
<evidence type="ECO:0000259" key="3">
    <source>
        <dbReference type="Pfam" id="PF00144"/>
    </source>
</evidence>
<dbReference type="PANTHER" id="PTHR43283">
    <property type="entry name" value="BETA-LACTAMASE-RELATED"/>
    <property type="match status" value="1"/>
</dbReference>
<dbReference type="SUPFAM" id="SSF56601">
    <property type="entry name" value="beta-lactamase/transpeptidase-like"/>
    <property type="match status" value="1"/>
</dbReference>
<proteinExistence type="predicted"/>